<dbReference type="GO" id="GO:0016616">
    <property type="term" value="F:oxidoreductase activity, acting on the CH-OH group of donors, NAD or NADP as acceptor"/>
    <property type="evidence" value="ECO:0007669"/>
    <property type="project" value="InterPro"/>
</dbReference>
<dbReference type="Gene3D" id="3.40.50.720">
    <property type="entry name" value="NAD(P)-binding Rossmann-like Domain"/>
    <property type="match status" value="2"/>
</dbReference>
<dbReference type="InterPro" id="IPR036291">
    <property type="entry name" value="NAD(P)-bd_dom_sf"/>
</dbReference>
<dbReference type="AlphaFoldDB" id="A0A7C5XIS1"/>
<dbReference type="SUPFAM" id="SSF48179">
    <property type="entry name" value="6-phosphogluconate dehydrogenase C-terminal domain-like"/>
    <property type="match status" value="1"/>
</dbReference>
<sequence>MDKVVIVGLGEVGSGIYHVFKNSNKYRVYGYDINPNKTIDNYEEIPYPVEFLHITFPYNNRFVNTVYEYTNHFKPKMIIIHSTVAPGTTREIFHKTNIVTAFSPIRGKHPNLIKHLYFWSKWVVSLPIEKVEEVAQHLSDVGFKVKIYRGSPESVELAKLWETVYRAIMIASWHEIHRIAKIYKAEIEAIAEFVGEVHEVLKDRPVYYPDYIGGHCLIPNTKILNEVYPSKLFEFVLESNERRIKELDYEEIKKDVEMIKRIALRFINKEYYV</sequence>
<evidence type="ECO:0000256" key="1">
    <source>
        <dbReference type="ARBA" id="ARBA00006601"/>
    </source>
</evidence>
<dbReference type="SUPFAM" id="SSF51735">
    <property type="entry name" value="NAD(P)-binding Rossmann-fold domains"/>
    <property type="match status" value="1"/>
</dbReference>
<dbReference type="InterPro" id="IPR028359">
    <property type="entry name" value="UDP_ManNAc/GlcNAc_DH"/>
</dbReference>
<name>A0A7C5XIS1_9CREN</name>
<evidence type="ECO:0000313" key="3">
    <source>
        <dbReference type="EMBL" id="HHP82083.1"/>
    </source>
</evidence>
<dbReference type="EMBL" id="DRZI01000229">
    <property type="protein sequence ID" value="HHP82083.1"/>
    <property type="molecule type" value="Genomic_DNA"/>
</dbReference>
<organism evidence="3">
    <name type="scientific">Ignisphaera aggregans</name>
    <dbReference type="NCBI Taxonomy" id="334771"/>
    <lineage>
        <taxon>Archaea</taxon>
        <taxon>Thermoproteota</taxon>
        <taxon>Thermoprotei</taxon>
        <taxon>Desulfurococcales</taxon>
        <taxon>Desulfurococcaceae</taxon>
        <taxon>Ignisphaera</taxon>
    </lineage>
</organism>
<protein>
    <submittedName>
        <fullName evidence="3">GDP-mannose dehydrogenase</fullName>
    </submittedName>
</protein>
<gene>
    <name evidence="3" type="ORF">ENM84_05390</name>
</gene>
<dbReference type="PANTHER" id="PTHR43491">
    <property type="entry name" value="UDP-N-ACETYL-D-MANNOSAMINE DEHYDROGENASE"/>
    <property type="match status" value="1"/>
</dbReference>
<proteinExistence type="inferred from homology"/>
<feature type="domain" description="UDP-glucose/GDP-mannose dehydrogenase dimerisation" evidence="2">
    <location>
        <begin position="154"/>
        <end position="236"/>
    </location>
</feature>
<accession>A0A7C5XIS1</accession>
<evidence type="ECO:0000259" key="2">
    <source>
        <dbReference type="Pfam" id="PF00984"/>
    </source>
</evidence>
<reference evidence="3" key="1">
    <citation type="journal article" date="2020" name="mSystems">
        <title>Genome- and Community-Level Interaction Insights into Carbon Utilization and Element Cycling Functions of Hydrothermarchaeota in Hydrothermal Sediment.</title>
        <authorList>
            <person name="Zhou Z."/>
            <person name="Liu Y."/>
            <person name="Xu W."/>
            <person name="Pan J."/>
            <person name="Luo Z.H."/>
            <person name="Li M."/>
        </authorList>
    </citation>
    <scope>NUCLEOTIDE SEQUENCE [LARGE SCALE GENOMIC DNA]</scope>
    <source>
        <strain evidence="3">SpSt-1121</strain>
    </source>
</reference>
<dbReference type="GO" id="GO:0016628">
    <property type="term" value="F:oxidoreductase activity, acting on the CH-CH group of donors, NAD or NADP as acceptor"/>
    <property type="evidence" value="ECO:0007669"/>
    <property type="project" value="InterPro"/>
</dbReference>
<dbReference type="InterPro" id="IPR008927">
    <property type="entry name" value="6-PGluconate_DH-like_C_sf"/>
</dbReference>
<dbReference type="GO" id="GO:0051287">
    <property type="term" value="F:NAD binding"/>
    <property type="evidence" value="ECO:0007669"/>
    <property type="project" value="InterPro"/>
</dbReference>
<comment type="similarity">
    <text evidence="1">Belongs to the UDP-glucose/GDP-mannose dehydrogenase family.</text>
</comment>
<comment type="caution">
    <text evidence="3">The sequence shown here is derived from an EMBL/GenBank/DDBJ whole genome shotgun (WGS) entry which is preliminary data.</text>
</comment>
<dbReference type="InterPro" id="IPR014026">
    <property type="entry name" value="UDP-Glc/GDP-Man_DH_dimer"/>
</dbReference>
<dbReference type="Pfam" id="PF00984">
    <property type="entry name" value="UDPG_MGDP_dh"/>
    <property type="match status" value="1"/>
</dbReference>
<dbReference type="PANTHER" id="PTHR43491:SF2">
    <property type="entry name" value="UDP-N-ACETYL-D-MANNOSAMINE DEHYDROGENASE"/>
    <property type="match status" value="1"/>
</dbReference>
<dbReference type="GO" id="GO:0000271">
    <property type="term" value="P:polysaccharide biosynthetic process"/>
    <property type="evidence" value="ECO:0007669"/>
    <property type="project" value="InterPro"/>
</dbReference>